<keyword evidence="1" id="KW-1133">Transmembrane helix</keyword>
<dbReference type="Proteomes" id="UP000177276">
    <property type="component" value="Unassembled WGS sequence"/>
</dbReference>
<sequence length="157" mass="17047">MNNKSNLLPWVGGLVVVVGLLIAFVWYPKDFAPSTSAPLERPQSIIGYTKENALPANFPPELVLDTNVSFEVAQFSDEDSGSANGAVVVWRSSSSSEALFAAYKDYFSKHQWTITHEDTGMPIAWLLVATRDSAKAVVSISSDVAGARVTAEYYANQ</sequence>
<comment type="caution">
    <text evidence="2">The sequence shown here is derived from an EMBL/GenBank/DDBJ whole genome shotgun (WGS) entry which is preliminary data.</text>
</comment>
<keyword evidence="1" id="KW-0472">Membrane</keyword>
<proteinExistence type="predicted"/>
<name>A0A1G2URM2_9BACT</name>
<accession>A0A1G2URM2</accession>
<feature type="transmembrane region" description="Helical" evidence="1">
    <location>
        <begin position="7"/>
        <end position="27"/>
    </location>
</feature>
<gene>
    <name evidence="2" type="ORF">A3G46_00825</name>
</gene>
<dbReference type="EMBL" id="MHWS01000018">
    <property type="protein sequence ID" value="OHB12028.1"/>
    <property type="molecule type" value="Genomic_DNA"/>
</dbReference>
<protein>
    <submittedName>
        <fullName evidence="2">Uncharacterized protein</fullName>
    </submittedName>
</protein>
<evidence type="ECO:0000313" key="3">
    <source>
        <dbReference type="Proteomes" id="UP000177276"/>
    </source>
</evidence>
<reference evidence="2 3" key="1">
    <citation type="journal article" date="2016" name="Nat. Commun.">
        <title>Thousands of microbial genomes shed light on interconnected biogeochemical processes in an aquifer system.</title>
        <authorList>
            <person name="Anantharaman K."/>
            <person name="Brown C.T."/>
            <person name="Hug L.A."/>
            <person name="Sharon I."/>
            <person name="Castelle C.J."/>
            <person name="Probst A.J."/>
            <person name="Thomas B.C."/>
            <person name="Singh A."/>
            <person name="Wilkins M.J."/>
            <person name="Karaoz U."/>
            <person name="Brodie E.L."/>
            <person name="Williams K.H."/>
            <person name="Hubbard S.S."/>
            <person name="Banfield J.F."/>
        </authorList>
    </citation>
    <scope>NUCLEOTIDE SEQUENCE [LARGE SCALE GENOMIC DNA]</scope>
</reference>
<organism evidence="2 3">
    <name type="scientific">Candidatus Zambryskibacteria bacterium RIFCSPLOWO2_12_FULL_39_16</name>
    <dbReference type="NCBI Taxonomy" id="1802775"/>
    <lineage>
        <taxon>Bacteria</taxon>
        <taxon>Candidatus Zambryskiibacteriota</taxon>
    </lineage>
</organism>
<keyword evidence="1" id="KW-0812">Transmembrane</keyword>
<evidence type="ECO:0000256" key="1">
    <source>
        <dbReference type="SAM" id="Phobius"/>
    </source>
</evidence>
<dbReference type="AlphaFoldDB" id="A0A1G2URM2"/>
<evidence type="ECO:0000313" key="2">
    <source>
        <dbReference type="EMBL" id="OHB12028.1"/>
    </source>
</evidence>